<gene>
    <name evidence="3" type="ORF">HMPREF0179_03327</name>
</gene>
<evidence type="ECO:0000313" key="4">
    <source>
        <dbReference type="Proteomes" id="UP000006034"/>
    </source>
</evidence>
<dbReference type="Pfam" id="PF09084">
    <property type="entry name" value="NMT1"/>
    <property type="match status" value="1"/>
</dbReference>
<feature type="domain" description="SsuA/THI5-like" evidence="2">
    <location>
        <begin position="44"/>
        <end position="261"/>
    </location>
</feature>
<dbReference type="AlphaFoldDB" id="E5YAV6"/>
<organism evidence="3 4">
    <name type="scientific">Bilophila wadsworthia (strain 3_1_6)</name>
    <dbReference type="NCBI Taxonomy" id="563192"/>
    <lineage>
        <taxon>Bacteria</taxon>
        <taxon>Pseudomonadati</taxon>
        <taxon>Thermodesulfobacteriota</taxon>
        <taxon>Desulfovibrionia</taxon>
        <taxon>Desulfovibrionales</taxon>
        <taxon>Desulfovibrionaceae</taxon>
        <taxon>Bilophila</taxon>
    </lineage>
</organism>
<evidence type="ECO:0000259" key="2">
    <source>
        <dbReference type="Pfam" id="PF09084"/>
    </source>
</evidence>
<dbReference type="HOGENOM" id="CLU_065959_0_0_7"/>
<keyword evidence="1" id="KW-0732">Signal</keyword>
<dbReference type="RefSeq" id="WP_005030033.1">
    <property type="nucleotide sequence ID" value="NZ_KE150241.1"/>
</dbReference>
<dbReference type="Proteomes" id="UP000006034">
    <property type="component" value="Unassembled WGS sequence"/>
</dbReference>
<dbReference type="InterPro" id="IPR015168">
    <property type="entry name" value="SsuA/THI5"/>
</dbReference>
<feature type="signal peptide" evidence="1">
    <location>
        <begin position="1"/>
        <end position="25"/>
    </location>
</feature>
<evidence type="ECO:0000313" key="3">
    <source>
        <dbReference type="EMBL" id="EFV42851.1"/>
    </source>
</evidence>
<dbReference type="eggNOG" id="COG0715">
    <property type="taxonomic scope" value="Bacteria"/>
</dbReference>
<proteinExistence type="predicted"/>
<accession>E5YAV6</accession>
<feature type="chain" id="PRO_5003203351" description="SsuA/THI5-like domain-containing protein" evidence="1">
    <location>
        <begin position="26"/>
        <end position="358"/>
    </location>
</feature>
<reference evidence="3 4" key="1">
    <citation type="submission" date="2010-10" db="EMBL/GenBank/DDBJ databases">
        <authorList>
            <consortium name="The Broad Institute Genome Sequencing Platform"/>
            <person name="Ward D."/>
            <person name="Earl A."/>
            <person name="Feldgarden M."/>
            <person name="Young S.K."/>
            <person name="Gargeya S."/>
            <person name="Zeng Q."/>
            <person name="Alvarado L."/>
            <person name="Berlin A."/>
            <person name="Bochicchio J."/>
            <person name="Chapman S.B."/>
            <person name="Chen Z."/>
            <person name="Freedman E."/>
            <person name="Gellesch M."/>
            <person name="Goldberg J."/>
            <person name="Griggs A."/>
            <person name="Gujja S."/>
            <person name="Heilman E."/>
            <person name="Heiman D."/>
            <person name="Howarth C."/>
            <person name="Mehta T."/>
            <person name="Neiman D."/>
            <person name="Pearson M."/>
            <person name="Roberts A."/>
            <person name="Saif S."/>
            <person name="Shea T."/>
            <person name="Shenoy N."/>
            <person name="Sisk P."/>
            <person name="Stolte C."/>
            <person name="Sykes S."/>
            <person name="White J."/>
            <person name="Yandava C."/>
            <person name="Allen-Vercoe E."/>
            <person name="Sibley C."/>
            <person name="Ambrose C.E."/>
            <person name="Strauss J."/>
            <person name="Daigneault M."/>
            <person name="Haas B."/>
            <person name="Nusbaum C."/>
            <person name="Birren B."/>
        </authorList>
    </citation>
    <scope>NUCLEOTIDE SEQUENCE [LARGE SCALE GENOMIC DNA]</scope>
    <source>
        <strain evidence="3 4">3_1_6</strain>
    </source>
</reference>
<sequence length="358" mass="39453">MWKRFLGIMAAALCVLNLTVGSAFSADLVKVPTAWLDEHETFLMWYAKEKGWDKEAGLDIEMKLFNSGPDILNALPAGEWRFAAVGALPAMLGNLRYGTSIIAQANNEAALCTSVVVRADSPIAKVKGWNKDYPEVYGSPETVRGKTFLATTLTSSHYALSTWLNVLGLKDSDVVIKNMDQSQVVGAFENNIGDGIAIWAPHTFIVQEKGGVVFAGDIVHCKKSNPIVLIADTKYAEAHPDVAAKFLSVYMRAVDLMKNTPPKQFVEEYQKFYLEFVGKEYNYNQALLDLETHPLSNIDEQLAIFDDSKGPSQAQLHQSDIAAFFSGVGRITADEAAKVADGKYATDKYLKLLKEQQK</sequence>
<evidence type="ECO:0000256" key="1">
    <source>
        <dbReference type="SAM" id="SignalP"/>
    </source>
</evidence>
<dbReference type="Gene3D" id="3.40.190.10">
    <property type="entry name" value="Periplasmic binding protein-like II"/>
    <property type="match status" value="2"/>
</dbReference>
<comment type="caution">
    <text evidence="3">The sequence shown here is derived from an EMBL/GenBank/DDBJ whole genome shotgun (WGS) entry which is preliminary data.</text>
</comment>
<dbReference type="PANTHER" id="PTHR30024">
    <property type="entry name" value="ALIPHATIC SULFONATES-BINDING PROTEIN-RELATED"/>
    <property type="match status" value="1"/>
</dbReference>
<protein>
    <recommendedName>
        <fullName evidence="2">SsuA/THI5-like domain-containing protein</fullName>
    </recommendedName>
</protein>
<dbReference type="SUPFAM" id="SSF53850">
    <property type="entry name" value="Periplasmic binding protein-like II"/>
    <property type="match status" value="1"/>
</dbReference>
<dbReference type="OrthoDB" id="2054296at2"/>
<dbReference type="GeneID" id="78087632"/>
<keyword evidence="4" id="KW-1185">Reference proteome</keyword>
<dbReference type="STRING" id="563192.HMPREF0179_03327"/>
<dbReference type="EMBL" id="ADCP02000005">
    <property type="protein sequence ID" value="EFV42851.1"/>
    <property type="molecule type" value="Genomic_DNA"/>
</dbReference>
<reference evidence="3 4" key="2">
    <citation type="submission" date="2013-04" db="EMBL/GenBank/DDBJ databases">
        <title>The Genome Sequence of Bilophila wadsworthia 3_1_6.</title>
        <authorList>
            <consortium name="The Broad Institute Genomics Platform"/>
            <person name="Earl A."/>
            <person name="Ward D."/>
            <person name="Feldgarden M."/>
            <person name="Gevers D."/>
            <person name="Sibley C."/>
            <person name="Strauss J."/>
            <person name="Allen-Vercoe E."/>
            <person name="Walker B."/>
            <person name="Young S."/>
            <person name="Zeng Q."/>
            <person name="Gargeya S."/>
            <person name="Fitzgerald M."/>
            <person name="Haas B."/>
            <person name="Abouelleil A."/>
            <person name="Allen A.W."/>
            <person name="Alvarado L."/>
            <person name="Arachchi H.M."/>
            <person name="Berlin A.M."/>
            <person name="Chapman S.B."/>
            <person name="Gainer-Dewar J."/>
            <person name="Goldberg J."/>
            <person name="Griggs A."/>
            <person name="Gujja S."/>
            <person name="Hansen M."/>
            <person name="Howarth C."/>
            <person name="Imamovic A."/>
            <person name="Ireland A."/>
            <person name="Larimer J."/>
            <person name="McCowan C."/>
            <person name="Murphy C."/>
            <person name="Pearson M."/>
            <person name="Poon T.W."/>
            <person name="Priest M."/>
            <person name="Roberts A."/>
            <person name="Saif S."/>
            <person name="Shea T."/>
            <person name="Sisk P."/>
            <person name="Sykes S."/>
            <person name="Wortman J."/>
            <person name="Nusbaum C."/>
            <person name="Birren B."/>
        </authorList>
    </citation>
    <scope>NUCLEOTIDE SEQUENCE [LARGE SCALE GENOMIC DNA]</scope>
    <source>
        <strain evidence="3 4">3_1_6</strain>
    </source>
</reference>
<name>E5YAV6_BILW3</name>